<dbReference type="Gene3D" id="3.40.50.300">
    <property type="entry name" value="P-loop containing nucleotide triphosphate hydrolases"/>
    <property type="match status" value="1"/>
</dbReference>
<dbReference type="GO" id="GO:0015424">
    <property type="term" value="F:ABC-type amino acid transporter activity"/>
    <property type="evidence" value="ECO:0007669"/>
    <property type="project" value="InterPro"/>
</dbReference>
<proteinExistence type="inferred from homology"/>
<comment type="similarity">
    <text evidence="2">Belongs to the ABC transporter superfamily.</text>
</comment>
<accession>A0A8J3E0E0</accession>
<organism evidence="10 11">
    <name type="scientific">Agaricicola taiwanensis</name>
    <dbReference type="NCBI Taxonomy" id="591372"/>
    <lineage>
        <taxon>Bacteria</taxon>
        <taxon>Pseudomonadati</taxon>
        <taxon>Pseudomonadota</taxon>
        <taxon>Alphaproteobacteria</taxon>
        <taxon>Rhodobacterales</taxon>
        <taxon>Paracoccaceae</taxon>
        <taxon>Agaricicola</taxon>
    </lineage>
</organism>
<reference evidence="10" key="2">
    <citation type="submission" date="2020-09" db="EMBL/GenBank/DDBJ databases">
        <authorList>
            <person name="Sun Q."/>
            <person name="Sedlacek I."/>
        </authorList>
    </citation>
    <scope>NUCLEOTIDE SEQUENCE</scope>
    <source>
        <strain evidence="10">CCM 7684</strain>
    </source>
</reference>
<feature type="domain" description="ABC transporter" evidence="9">
    <location>
        <begin position="6"/>
        <end position="250"/>
    </location>
</feature>
<sequence>MATPLLAIENLSKSYGDVQVLKGVSLDVHAGDVIGIIGRSGCGKSSLLRCINGLETIDGGTVNLHGEFIGRVPHGSGWRHQTERELIDLRARIGFVFQQFNLWSNKTALDNVALPLVRVRKKSWAEARETAAEMLVKLGLGDKTASHPSELSGGQQQRVSIARALVMKPELMLLDEPTSALDPELVLDVLKVLQDLVAEGMTMLCVTHEMGFIRTFGSRLVFMDGGEIVETGDPRDVLSAPKTERLRSLLGTIQH</sequence>
<comment type="caution">
    <text evidence="10">The sequence shown here is derived from an EMBL/GenBank/DDBJ whole genome shotgun (WGS) entry which is preliminary data.</text>
</comment>
<evidence type="ECO:0000256" key="5">
    <source>
        <dbReference type="ARBA" id="ARBA00022741"/>
    </source>
</evidence>
<keyword evidence="8" id="KW-0472">Membrane</keyword>
<dbReference type="InterPro" id="IPR050086">
    <property type="entry name" value="MetN_ABC_transporter-like"/>
</dbReference>
<dbReference type="RefSeq" id="WP_188410951.1">
    <property type="nucleotide sequence ID" value="NZ_BMCP01000006.1"/>
</dbReference>
<evidence type="ECO:0000256" key="8">
    <source>
        <dbReference type="ARBA" id="ARBA00023136"/>
    </source>
</evidence>
<dbReference type="SUPFAM" id="SSF52540">
    <property type="entry name" value="P-loop containing nucleoside triphosphate hydrolases"/>
    <property type="match status" value="1"/>
</dbReference>
<dbReference type="Proteomes" id="UP000602745">
    <property type="component" value="Unassembled WGS sequence"/>
</dbReference>
<dbReference type="PANTHER" id="PTHR43166:SF9">
    <property type="entry name" value="GLUTAMATE_ASPARTATE IMPORT ATP-BINDING PROTEIN GLTL"/>
    <property type="match status" value="1"/>
</dbReference>
<evidence type="ECO:0000256" key="4">
    <source>
        <dbReference type="ARBA" id="ARBA00022475"/>
    </source>
</evidence>
<dbReference type="InterPro" id="IPR003593">
    <property type="entry name" value="AAA+_ATPase"/>
</dbReference>
<keyword evidence="5" id="KW-0547">Nucleotide-binding</keyword>
<evidence type="ECO:0000256" key="7">
    <source>
        <dbReference type="ARBA" id="ARBA00022970"/>
    </source>
</evidence>
<dbReference type="SMART" id="SM00382">
    <property type="entry name" value="AAA"/>
    <property type="match status" value="1"/>
</dbReference>
<dbReference type="PANTHER" id="PTHR43166">
    <property type="entry name" value="AMINO ACID IMPORT ATP-BINDING PROTEIN"/>
    <property type="match status" value="1"/>
</dbReference>
<dbReference type="PIRSF" id="PIRSF039085">
    <property type="entry name" value="ABC_ATPase_HisP"/>
    <property type="match status" value="1"/>
</dbReference>
<comment type="subcellular location">
    <subcellularLocation>
        <location evidence="1">Cell membrane</location>
        <topology evidence="1">Peripheral membrane protein</topology>
    </subcellularLocation>
</comment>
<dbReference type="GO" id="GO:0016887">
    <property type="term" value="F:ATP hydrolysis activity"/>
    <property type="evidence" value="ECO:0007669"/>
    <property type="project" value="InterPro"/>
</dbReference>
<dbReference type="PROSITE" id="PS00211">
    <property type="entry name" value="ABC_TRANSPORTER_1"/>
    <property type="match status" value="1"/>
</dbReference>
<evidence type="ECO:0000256" key="3">
    <source>
        <dbReference type="ARBA" id="ARBA00022448"/>
    </source>
</evidence>
<dbReference type="InterPro" id="IPR030679">
    <property type="entry name" value="ABC_ATPase_HisP-typ"/>
</dbReference>
<keyword evidence="7" id="KW-0029">Amino-acid transport</keyword>
<keyword evidence="3" id="KW-0813">Transport</keyword>
<gene>
    <name evidence="10" type="ORF">GCM10007276_33260</name>
</gene>
<dbReference type="InterPro" id="IPR003439">
    <property type="entry name" value="ABC_transporter-like_ATP-bd"/>
</dbReference>
<keyword evidence="11" id="KW-1185">Reference proteome</keyword>
<dbReference type="InterPro" id="IPR017871">
    <property type="entry name" value="ABC_transporter-like_CS"/>
</dbReference>
<dbReference type="GO" id="GO:0005524">
    <property type="term" value="F:ATP binding"/>
    <property type="evidence" value="ECO:0007669"/>
    <property type="project" value="UniProtKB-KW"/>
</dbReference>
<evidence type="ECO:0000313" key="11">
    <source>
        <dbReference type="Proteomes" id="UP000602745"/>
    </source>
</evidence>
<keyword evidence="4" id="KW-1003">Cell membrane</keyword>
<keyword evidence="6 10" id="KW-0067">ATP-binding</keyword>
<dbReference type="AlphaFoldDB" id="A0A8J3E0E0"/>
<evidence type="ECO:0000313" key="10">
    <source>
        <dbReference type="EMBL" id="GGE53577.1"/>
    </source>
</evidence>
<evidence type="ECO:0000256" key="1">
    <source>
        <dbReference type="ARBA" id="ARBA00004202"/>
    </source>
</evidence>
<dbReference type="EMBL" id="BMCP01000006">
    <property type="protein sequence ID" value="GGE53577.1"/>
    <property type="molecule type" value="Genomic_DNA"/>
</dbReference>
<reference evidence="10" key="1">
    <citation type="journal article" date="2014" name="Int. J. Syst. Evol. Microbiol.">
        <title>Complete genome sequence of Corynebacterium casei LMG S-19264T (=DSM 44701T), isolated from a smear-ripened cheese.</title>
        <authorList>
            <consortium name="US DOE Joint Genome Institute (JGI-PGF)"/>
            <person name="Walter F."/>
            <person name="Albersmeier A."/>
            <person name="Kalinowski J."/>
            <person name="Ruckert C."/>
        </authorList>
    </citation>
    <scope>NUCLEOTIDE SEQUENCE</scope>
    <source>
        <strain evidence="10">CCM 7684</strain>
    </source>
</reference>
<name>A0A8J3E0E0_9RHOB</name>
<evidence type="ECO:0000256" key="2">
    <source>
        <dbReference type="ARBA" id="ARBA00005417"/>
    </source>
</evidence>
<dbReference type="PROSITE" id="PS50893">
    <property type="entry name" value="ABC_TRANSPORTER_2"/>
    <property type="match status" value="1"/>
</dbReference>
<dbReference type="Pfam" id="PF00005">
    <property type="entry name" value="ABC_tran"/>
    <property type="match status" value="1"/>
</dbReference>
<protein>
    <submittedName>
        <fullName evidence="10">ATP-binding protein</fullName>
    </submittedName>
</protein>
<evidence type="ECO:0000259" key="9">
    <source>
        <dbReference type="PROSITE" id="PS50893"/>
    </source>
</evidence>
<evidence type="ECO:0000256" key="6">
    <source>
        <dbReference type="ARBA" id="ARBA00022840"/>
    </source>
</evidence>
<dbReference type="GO" id="GO:0005886">
    <property type="term" value="C:plasma membrane"/>
    <property type="evidence" value="ECO:0007669"/>
    <property type="project" value="UniProtKB-SubCell"/>
</dbReference>
<dbReference type="InterPro" id="IPR027417">
    <property type="entry name" value="P-loop_NTPase"/>
</dbReference>